<evidence type="ECO:0000256" key="3">
    <source>
        <dbReference type="ARBA" id="ARBA00022737"/>
    </source>
</evidence>
<dbReference type="InterPro" id="IPR001214">
    <property type="entry name" value="SET_dom"/>
</dbReference>
<accession>A0A2T7P0H4</accession>
<dbReference type="InterPro" id="IPR046341">
    <property type="entry name" value="SET_dom_sf"/>
</dbReference>
<feature type="compositionally biased region" description="Polar residues" evidence="8">
    <location>
        <begin position="248"/>
        <end position="277"/>
    </location>
</feature>
<feature type="region of interest" description="Disordered" evidence="8">
    <location>
        <begin position="248"/>
        <end position="375"/>
    </location>
</feature>
<feature type="compositionally biased region" description="Polar residues" evidence="8">
    <location>
        <begin position="572"/>
        <end position="583"/>
    </location>
</feature>
<keyword evidence="6" id="KW-0539">Nucleus</keyword>
<evidence type="ECO:0000256" key="1">
    <source>
        <dbReference type="ARBA" id="ARBA00004123"/>
    </source>
</evidence>
<feature type="compositionally biased region" description="Low complexity" evidence="8">
    <location>
        <begin position="584"/>
        <end position="608"/>
    </location>
</feature>
<dbReference type="Gene3D" id="2.170.270.10">
    <property type="entry name" value="SET domain"/>
    <property type="match status" value="1"/>
</dbReference>
<evidence type="ECO:0000256" key="5">
    <source>
        <dbReference type="ARBA" id="ARBA00022833"/>
    </source>
</evidence>
<comment type="subcellular location">
    <subcellularLocation>
        <location evidence="1">Nucleus</location>
    </subcellularLocation>
</comment>
<gene>
    <name evidence="10" type="ORF">C0Q70_12063</name>
</gene>
<evidence type="ECO:0000256" key="6">
    <source>
        <dbReference type="ARBA" id="ARBA00023242"/>
    </source>
</evidence>
<keyword evidence="3" id="KW-0677">Repeat</keyword>
<dbReference type="FunFam" id="3.30.160.60:FF:000145">
    <property type="entry name" value="Zinc finger protein 574"/>
    <property type="match status" value="1"/>
</dbReference>
<feature type="compositionally biased region" description="Basic and acidic residues" evidence="8">
    <location>
        <begin position="306"/>
        <end position="327"/>
    </location>
</feature>
<evidence type="ECO:0000256" key="2">
    <source>
        <dbReference type="ARBA" id="ARBA00022723"/>
    </source>
</evidence>
<evidence type="ECO:0000256" key="4">
    <source>
        <dbReference type="ARBA" id="ARBA00022771"/>
    </source>
</evidence>
<feature type="compositionally biased region" description="Gly residues" evidence="8">
    <location>
        <begin position="96"/>
        <end position="105"/>
    </location>
</feature>
<keyword evidence="5" id="KW-0862">Zinc</keyword>
<dbReference type="GO" id="GO:0008270">
    <property type="term" value="F:zinc ion binding"/>
    <property type="evidence" value="ECO:0007669"/>
    <property type="project" value="UniProtKB-KW"/>
</dbReference>
<dbReference type="SMART" id="SM00355">
    <property type="entry name" value="ZnF_C2H2"/>
    <property type="match status" value="1"/>
</dbReference>
<keyword evidence="11" id="KW-1185">Reference proteome</keyword>
<dbReference type="AlphaFoldDB" id="A0A2T7P0H4"/>
<feature type="domain" description="C2H2-type" evidence="9">
    <location>
        <begin position="413"/>
        <end position="440"/>
    </location>
</feature>
<feature type="compositionally biased region" description="Basic and acidic residues" evidence="8">
    <location>
        <begin position="356"/>
        <end position="375"/>
    </location>
</feature>
<reference evidence="10 11" key="1">
    <citation type="submission" date="2018-04" db="EMBL/GenBank/DDBJ databases">
        <title>The genome of golden apple snail Pomacea canaliculata provides insight into stress tolerance and invasive adaptation.</title>
        <authorList>
            <person name="Liu C."/>
            <person name="Liu B."/>
            <person name="Ren Y."/>
            <person name="Zhang Y."/>
            <person name="Wang H."/>
            <person name="Li S."/>
            <person name="Jiang F."/>
            <person name="Yin L."/>
            <person name="Zhang G."/>
            <person name="Qian W."/>
            <person name="Fan W."/>
        </authorList>
    </citation>
    <scope>NUCLEOTIDE SEQUENCE [LARGE SCALE GENOMIC DNA]</scope>
    <source>
        <strain evidence="10">SZHN2017</strain>
        <tissue evidence="10">Muscle</tissue>
    </source>
</reference>
<dbReference type="InterPro" id="IPR013087">
    <property type="entry name" value="Znf_C2H2_type"/>
</dbReference>
<dbReference type="CDD" id="cd10534">
    <property type="entry name" value="PR-SET_PRDM-like"/>
    <property type="match status" value="1"/>
</dbReference>
<sequence>MARRLAERQDQGDLRERATKDYLTLVRSSTSPAQLAKCNLCAREQVSARMYACVLIPKSLSLVLQAASESGQPAGDVGCCVEQPSPHTRHHPAPGRRGGAPGQAGGVRRAQGRRCHLTKREIRGILTTAPAYKPDTSETHIPSSFHHQHNTIQIYRRPPVSCKDGVTLDLRPLIRRKYGCYDIIHEVDGQKVRHCNWIRFVKASSDSDKVNIISSIVKGHPFFQVIKPIKPNDELVVLFHDDSSETSTSCHEVTQVTMSSPSRQSIPDRSLSAPNGGSSDTTEEEEDKDSSPEMSNQSSCHQLVPSEERCSRRPEDVSDDESARWGKDMQVSSGEEDSVSSLQVTDKDIPQSSETADPHQHSDNEQCSPREDRATSCETHVPLVSTTTPIPEVPSRLFADGAPTRRGRERTWWPCDTCPKKFDRPSLLKRHIRTHTGERSRNQKNARIASSIIFTGHPFITLFRHYLPVNRRSPTSVSCAPSPSPHLATSALTCTSTTAPGPSTATCATGASASTRTSATTCSSTQALSDNLKMVSEGLCSGCFEDSTKASSQKRKEQVTVDSRTDFSIAKLTSASPRASTDKASSPGASSISSASSESPPARRAVSSTVIVPG</sequence>
<dbReference type="Pfam" id="PF21549">
    <property type="entry name" value="PRDM2_PR"/>
    <property type="match status" value="1"/>
</dbReference>
<keyword evidence="4 7" id="KW-0863">Zinc-finger</keyword>
<proteinExistence type="predicted"/>
<feature type="region of interest" description="Disordered" evidence="8">
    <location>
        <begin position="385"/>
        <end position="404"/>
    </location>
</feature>
<dbReference type="GO" id="GO:0005634">
    <property type="term" value="C:nucleus"/>
    <property type="evidence" value="ECO:0007669"/>
    <property type="project" value="UniProtKB-SubCell"/>
</dbReference>
<feature type="region of interest" description="Disordered" evidence="8">
    <location>
        <begin position="84"/>
        <end position="113"/>
    </location>
</feature>
<comment type="caution">
    <text evidence="10">The sequence shown here is derived from an EMBL/GenBank/DDBJ whole genome shotgun (WGS) entry which is preliminary data.</text>
</comment>
<name>A0A2T7P0H4_POMCA</name>
<dbReference type="PROSITE" id="PS50157">
    <property type="entry name" value="ZINC_FINGER_C2H2_2"/>
    <property type="match status" value="1"/>
</dbReference>
<dbReference type="Proteomes" id="UP000245119">
    <property type="component" value="Linkage Group LG7"/>
</dbReference>
<evidence type="ECO:0000313" key="10">
    <source>
        <dbReference type="EMBL" id="PVD26915.1"/>
    </source>
</evidence>
<dbReference type="EMBL" id="PZQS01000007">
    <property type="protein sequence ID" value="PVD26915.1"/>
    <property type="molecule type" value="Genomic_DNA"/>
</dbReference>
<evidence type="ECO:0000259" key="9">
    <source>
        <dbReference type="PROSITE" id="PS50157"/>
    </source>
</evidence>
<dbReference type="InterPro" id="IPR036236">
    <property type="entry name" value="Znf_C2H2_sf"/>
</dbReference>
<feature type="compositionally biased region" description="Polar residues" evidence="8">
    <location>
        <begin position="339"/>
        <end position="355"/>
    </location>
</feature>
<protein>
    <recommendedName>
        <fullName evidence="9">C2H2-type domain-containing protein</fullName>
    </recommendedName>
</protein>
<organism evidence="10 11">
    <name type="scientific">Pomacea canaliculata</name>
    <name type="common">Golden apple snail</name>
    <dbReference type="NCBI Taxonomy" id="400727"/>
    <lineage>
        <taxon>Eukaryota</taxon>
        <taxon>Metazoa</taxon>
        <taxon>Spiralia</taxon>
        <taxon>Lophotrochozoa</taxon>
        <taxon>Mollusca</taxon>
        <taxon>Gastropoda</taxon>
        <taxon>Caenogastropoda</taxon>
        <taxon>Architaenioglossa</taxon>
        <taxon>Ampullarioidea</taxon>
        <taxon>Ampullariidae</taxon>
        <taxon>Pomacea</taxon>
    </lineage>
</organism>
<keyword evidence="2" id="KW-0479">Metal-binding</keyword>
<dbReference type="PROSITE" id="PS00028">
    <property type="entry name" value="ZINC_FINGER_C2H2_1"/>
    <property type="match status" value="1"/>
</dbReference>
<dbReference type="Pfam" id="PF00096">
    <property type="entry name" value="zf-C2H2"/>
    <property type="match status" value="1"/>
</dbReference>
<dbReference type="Gene3D" id="3.30.160.60">
    <property type="entry name" value="Classic Zinc Finger"/>
    <property type="match status" value="1"/>
</dbReference>
<dbReference type="SUPFAM" id="SSF57667">
    <property type="entry name" value="beta-beta-alpha zinc fingers"/>
    <property type="match status" value="1"/>
</dbReference>
<evidence type="ECO:0000313" key="11">
    <source>
        <dbReference type="Proteomes" id="UP000245119"/>
    </source>
</evidence>
<feature type="region of interest" description="Disordered" evidence="8">
    <location>
        <begin position="572"/>
        <end position="614"/>
    </location>
</feature>
<dbReference type="OrthoDB" id="3437960at2759"/>
<evidence type="ECO:0000256" key="8">
    <source>
        <dbReference type="SAM" id="MobiDB-lite"/>
    </source>
</evidence>
<evidence type="ECO:0000256" key="7">
    <source>
        <dbReference type="PROSITE-ProRule" id="PRU00042"/>
    </source>
</evidence>